<feature type="chain" id="PRO_5038824981" description="Type IX secretion system membrane protein PorP/SprF" evidence="1">
    <location>
        <begin position="27"/>
        <end position="330"/>
    </location>
</feature>
<sequence>MPNSTIAKIASLKSIMVVLTMLTSTAATSQKEEVKYTSQFNFGCTLNLNYSKGQQFAGVKLFGGFNVTGVYKSTWVFNYGPSIAIYTKSLGANTNPLVNDIQLDFANSFGVGVCGGSDLSYIKYFRTINNASYYNVGVQKSFVGLMSANFIVNNHHRNQTVGSISLSFPGVTINYANDGAFPFNYVPLADNFDRWWTGGLGIYFHNRQSYNTVEFNFDQFTGYEPLLYEMSSMLGINVPRYIPEDSSVNRKKERYGSYNSSSYNLKIYFTKGYAVDIGVLGCLVGRGGTPFGLQDIIHTLGGYALHPNTDPTKIYLGATFNNLSNVYFKK</sequence>
<evidence type="ECO:0000313" key="3">
    <source>
        <dbReference type="Proteomes" id="UP000812270"/>
    </source>
</evidence>
<accession>A0A9E2S497</accession>
<gene>
    <name evidence="2" type="ORF">KTO63_00535</name>
</gene>
<comment type="caution">
    <text evidence="2">The sequence shown here is derived from an EMBL/GenBank/DDBJ whole genome shotgun (WGS) entry which is preliminary data.</text>
</comment>
<keyword evidence="3" id="KW-1185">Reference proteome</keyword>
<reference evidence="2" key="1">
    <citation type="submission" date="2021-06" db="EMBL/GenBank/DDBJ databases">
        <authorList>
            <person name="Huq M.A."/>
        </authorList>
    </citation>
    <scope>NUCLEOTIDE SEQUENCE</scope>
    <source>
        <strain evidence="2">MAH-26</strain>
    </source>
</reference>
<name>A0A9E2S497_9BACT</name>
<dbReference type="AlphaFoldDB" id="A0A9E2S497"/>
<proteinExistence type="predicted"/>
<keyword evidence="1" id="KW-0732">Signal</keyword>
<dbReference type="RefSeq" id="WP_217789163.1">
    <property type="nucleotide sequence ID" value="NZ_JAHSPG010000001.1"/>
</dbReference>
<evidence type="ECO:0000256" key="1">
    <source>
        <dbReference type="SAM" id="SignalP"/>
    </source>
</evidence>
<organism evidence="2 3">
    <name type="scientific">Pinibacter aurantiacus</name>
    <dbReference type="NCBI Taxonomy" id="2851599"/>
    <lineage>
        <taxon>Bacteria</taxon>
        <taxon>Pseudomonadati</taxon>
        <taxon>Bacteroidota</taxon>
        <taxon>Chitinophagia</taxon>
        <taxon>Chitinophagales</taxon>
        <taxon>Chitinophagaceae</taxon>
        <taxon>Pinibacter</taxon>
    </lineage>
</organism>
<evidence type="ECO:0008006" key="4">
    <source>
        <dbReference type="Google" id="ProtNLM"/>
    </source>
</evidence>
<protein>
    <recommendedName>
        <fullName evidence="4">Type IX secretion system membrane protein PorP/SprF</fullName>
    </recommendedName>
</protein>
<dbReference type="EMBL" id="JAHSPG010000001">
    <property type="protein sequence ID" value="MBV4355611.1"/>
    <property type="molecule type" value="Genomic_DNA"/>
</dbReference>
<evidence type="ECO:0000313" key="2">
    <source>
        <dbReference type="EMBL" id="MBV4355611.1"/>
    </source>
</evidence>
<dbReference type="Proteomes" id="UP000812270">
    <property type="component" value="Unassembled WGS sequence"/>
</dbReference>
<feature type="signal peptide" evidence="1">
    <location>
        <begin position="1"/>
        <end position="26"/>
    </location>
</feature>